<dbReference type="Proteomes" id="UP001459277">
    <property type="component" value="Unassembled WGS sequence"/>
</dbReference>
<gene>
    <name evidence="3" type="ORF">SO802_031707</name>
</gene>
<name>A0AAW2BN23_9ROSI</name>
<reference evidence="3 4" key="1">
    <citation type="submission" date="2024-01" db="EMBL/GenBank/DDBJ databases">
        <title>A telomere-to-telomere, gap-free genome of sweet tea (Lithocarpus litseifolius).</title>
        <authorList>
            <person name="Zhou J."/>
        </authorList>
    </citation>
    <scope>NUCLEOTIDE SEQUENCE [LARGE SCALE GENOMIC DNA]</scope>
    <source>
        <strain evidence="3">Zhou-2022a</strain>
        <tissue evidence="3">Leaf</tissue>
    </source>
</reference>
<evidence type="ECO:0000313" key="3">
    <source>
        <dbReference type="EMBL" id="KAK9986756.1"/>
    </source>
</evidence>
<protein>
    <recommendedName>
        <fullName evidence="2">PB1-like domain-containing protein</fullName>
    </recommendedName>
</protein>
<evidence type="ECO:0000313" key="4">
    <source>
        <dbReference type="Proteomes" id="UP001459277"/>
    </source>
</evidence>
<dbReference type="InterPro" id="IPR058594">
    <property type="entry name" value="PB1-like_dom_pln"/>
</dbReference>
<feature type="region of interest" description="Disordered" evidence="1">
    <location>
        <begin position="191"/>
        <end position="230"/>
    </location>
</feature>
<dbReference type="Pfam" id="PF26130">
    <property type="entry name" value="PB1-like"/>
    <property type="match status" value="1"/>
</dbReference>
<evidence type="ECO:0000259" key="2">
    <source>
        <dbReference type="Pfam" id="PF26130"/>
    </source>
</evidence>
<dbReference type="AlphaFoldDB" id="A0AAW2BN23"/>
<comment type="caution">
    <text evidence="3">The sequence shown here is derived from an EMBL/GenBank/DDBJ whole genome shotgun (WGS) entry which is preliminary data.</text>
</comment>
<dbReference type="EMBL" id="JAZDWU010000011">
    <property type="protein sequence ID" value="KAK9986756.1"/>
    <property type="molecule type" value="Genomic_DNA"/>
</dbReference>
<accession>A0AAW2BN23</accession>
<feature type="compositionally biased region" description="Low complexity" evidence="1">
    <location>
        <begin position="201"/>
        <end position="224"/>
    </location>
</feature>
<feature type="domain" description="PB1-like" evidence="2">
    <location>
        <begin position="6"/>
        <end position="98"/>
    </location>
</feature>
<sequence length="358" mass="39812">MDDFDFTITLYYLEKIRNNPYRYEGGKLKIFEDNNSDEMLLVEIWNKAKNFEYGENDVFMYRVPTMPFAGGLKLLENDVDVMNTVKCIRGYNEVEVYVMFLHDYENAIGNKGDEGGGDNEVGNFDEGDKVYGAVSEEDNAHRVHFGCSESDNNDMFAQHSSSDEIASKVKGLPDDTLCLKKDKQEKRYNRVKLKEGRKGKSGASGVSPSRVGGSGVDPSGVGPSEASASGAGLTGIDARGVGSTWVDASGFNSSASMLVAFGADDRDEDKWESETSTSLVSSPDGETRLRYPQYHPPESFSEVYFELEMQFATKKDIMDAIKLYFIFKGVPIKFIKNGKVKVRVKCIDKCPISCIVER</sequence>
<organism evidence="3 4">
    <name type="scientific">Lithocarpus litseifolius</name>
    <dbReference type="NCBI Taxonomy" id="425828"/>
    <lineage>
        <taxon>Eukaryota</taxon>
        <taxon>Viridiplantae</taxon>
        <taxon>Streptophyta</taxon>
        <taxon>Embryophyta</taxon>
        <taxon>Tracheophyta</taxon>
        <taxon>Spermatophyta</taxon>
        <taxon>Magnoliopsida</taxon>
        <taxon>eudicotyledons</taxon>
        <taxon>Gunneridae</taxon>
        <taxon>Pentapetalae</taxon>
        <taxon>rosids</taxon>
        <taxon>fabids</taxon>
        <taxon>Fagales</taxon>
        <taxon>Fagaceae</taxon>
        <taxon>Lithocarpus</taxon>
    </lineage>
</organism>
<proteinExistence type="predicted"/>
<evidence type="ECO:0000256" key="1">
    <source>
        <dbReference type="SAM" id="MobiDB-lite"/>
    </source>
</evidence>
<keyword evidence="4" id="KW-1185">Reference proteome</keyword>